<evidence type="ECO:0000313" key="2">
    <source>
        <dbReference type="Proteomes" id="UP001589747"/>
    </source>
</evidence>
<reference evidence="1 2" key="1">
    <citation type="submission" date="2024-09" db="EMBL/GenBank/DDBJ databases">
        <authorList>
            <person name="Sun Q."/>
            <person name="Mori K."/>
        </authorList>
    </citation>
    <scope>NUCLEOTIDE SEQUENCE [LARGE SCALE GENOMIC DNA]</scope>
    <source>
        <strain evidence="1 2">TISTR 2452</strain>
    </source>
</reference>
<dbReference type="Proteomes" id="UP001589747">
    <property type="component" value="Unassembled WGS sequence"/>
</dbReference>
<keyword evidence="2" id="KW-1185">Reference proteome</keyword>
<gene>
    <name evidence="1" type="ORF">ACFFSY_00525</name>
</gene>
<comment type="caution">
    <text evidence="1">The sequence shown here is derived from an EMBL/GenBank/DDBJ whole genome shotgun (WGS) entry which is preliminary data.</text>
</comment>
<dbReference type="EMBL" id="JBHMDO010000002">
    <property type="protein sequence ID" value="MFB9324425.1"/>
    <property type="molecule type" value="Genomic_DNA"/>
</dbReference>
<accession>A0ABV5KGS3</accession>
<dbReference type="RefSeq" id="WP_377488303.1">
    <property type="nucleotide sequence ID" value="NZ_JBHMDO010000002.1"/>
</dbReference>
<proteinExistence type="predicted"/>
<organism evidence="1 2">
    <name type="scientific">Paenibacillus aurantiacus</name>
    <dbReference type="NCBI Taxonomy" id="1936118"/>
    <lineage>
        <taxon>Bacteria</taxon>
        <taxon>Bacillati</taxon>
        <taxon>Bacillota</taxon>
        <taxon>Bacilli</taxon>
        <taxon>Bacillales</taxon>
        <taxon>Paenibacillaceae</taxon>
        <taxon>Paenibacillus</taxon>
    </lineage>
</organism>
<evidence type="ECO:0000313" key="1">
    <source>
        <dbReference type="EMBL" id="MFB9324425.1"/>
    </source>
</evidence>
<protein>
    <submittedName>
        <fullName evidence="1">Uncharacterized protein</fullName>
    </submittedName>
</protein>
<name>A0ABV5KGS3_9BACL</name>
<sequence>MTSPWGTVLPGVSDSNLAPQAGMTTNQVVAVFMRLLHTLGYAV</sequence>